<keyword evidence="2" id="KW-1133">Transmembrane helix</keyword>
<comment type="caution">
    <text evidence="3">The sequence shown here is derived from an EMBL/GenBank/DDBJ whole genome shotgun (WGS) entry which is preliminary data.</text>
</comment>
<keyword evidence="2" id="KW-0812">Transmembrane</keyword>
<name>A0A9W8GJP1_9FUNG</name>
<keyword evidence="4" id="KW-1185">Reference proteome</keyword>
<dbReference type="EMBL" id="JANBTX010000069">
    <property type="protein sequence ID" value="KAJ2687547.1"/>
    <property type="molecule type" value="Genomic_DNA"/>
</dbReference>
<proteinExistence type="predicted"/>
<sequence length="1014" mass="106294">MSMPSGGSLPLAPATPTTARSSEQQHGLSALEEGVIQQHSSGYNVFEDDRVLRICDEAQATAVDAPDGADTLGGEEAADGGSSGGHMAAAGRRWRLAQLVGGGRRRTGSSADMGHRRSNHGSASTYSSPAAGGGAESGSFDLRWQQKHRRKRMRWWKHSASASGSGSGMLAPAPSEKPGSAGPGWWSAVVRRFVRPGGVNRFGERVAGRRAEHMGFVAAFALSSVGFILWGTLVPRAVCSTAQTFTLAQVAARRFVAANGVVADFGLAQSSFGRAMHGYAGYDASAVFPLLGLLSPAYGAPHLAACVGNASAVDAFLGAWRAAPGSLYAGPPAQFPTQCPLPQAPQTTGAQCQLDRWPQFVQARVGALLLSKDDVRARGAAWVVAGTQVFDTALLEFAPADSLLAAAAAQARRGADVGAAGQRCLELLLLRGTTEATQSAFACANTNVVAWVTFGSVFLALLARLVAAEAYAAVRARQAKAPADAEADAEAADPPACVVVVPVRAESADDVARTLQSVARAAYPDARTVLWVICDGPASLGHVLRVLAHGGARSDAKFYGAYGGPGGACGAARVASGHYECGRHRIAYVVAAKDAACGAVDSLMMAVGQFRTAGPPSASTVFLDEEVDAQLAALGHPLHDAALCVLVACGVQLDPQALPQFVARMQADPHAAVVSGSLYAVGRPASVRAFVQRADFYLQHFVAPICASLARAPCPLDQLFAVYRVRCLRRAHAHVDALVRRHAARGEGGLAWPANDCLLAPRVVAASAPAARWAFEPNARAEIRLPSASDAALRQWYRTRVLALVDAVKTAPSVSPLTVLRLLVLLVTPAAISMLYVEVVLAIFRSAPAVVVCELIGAYVVASLIALLVARRSALALHWLVYCVIAVPYYSIWIPTTALLTMNRVWRAPDRDAGAEPDCSPLVDHDPDPLVQDAHRAMRRVLRDCQGPVLPDSPEFYAICERATAALIAAHPDANAQDLAHAVNRAADAAIPASPPVQAHRRPPTAMDDESDAD</sequence>
<dbReference type="SUPFAM" id="SSF53448">
    <property type="entry name" value="Nucleotide-diphospho-sugar transferases"/>
    <property type="match status" value="1"/>
</dbReference>
<dbReference type="OrthoDB" id="370884at2759"/>
<organism evidence="3 4">
    <name type="scientific">Coemansia spiralis</name>
    <dbReference type="NCBI Taxonomy" id="417178"/>
    <lineage>
        <taxon>Eukaryota</taxon>
        <taxon>Fungi</taxon>
        <taxon>Fungi incertae sedis</taxon>
        <taxon>Zoopagomycota</taxon>
        <taxon>Kickxellomycotina</taxon>
        <taxon>Kickxellomycetes</taxon>
        <taxon>Kickxellales</taxon>
        <taxon>Kickxellaceae</taxon>
        <taxon>Coemansia</taxon>
    </lineage>
</organism>
<feature type="region of interest" description="Disordered" evidence="1">
    <location>
        <begin position="153"/>
        <end position="178"/>
    </location>
</feature>
<gene>
    <name evidence="3" type="ORF">IWW39_002842</name>
</gene>
<evidence type="ECO:0008006" key="5">
    <source>
        <dbReference type="Google" id="ProtNLM"/>
    </source>
</evidence>
<evidence type="ECO:0000256" key="2">
    <source>
        <dbReference type="SAM" id="Phobius"/>
    </source>
</evidence>
<keyword evidence="2" id="KW-0472">Membrane</keyword>
<feature type="compositionally biased region" description="Polar residues" evidence="1">
    <location>
        <begin position="15"/>
        <end position="27"/>
    </location>
</feature>
<protein>
    <recommendedName>
        <fullName evidence="5">Chitin synthase</fullName>
    </recommendedName>
</protein>
<dbReference type="Proteomes" id="UP001151516">
    <property type="component" value="Unassembled WGS sequence"/>
</dbReference>
<feature type="region of interest" description="Disordered" evidence="1">
    <location>
        <begin position="65"/>
        <end position="140"/>
    </location>
</feature>
<evidence type="ECO:0000313" key="4">
    <source>
        <dbReference type="Proteomes" id="UP001151516"/>
    </source>
</evidence>
<reference evidence="3" key="1">
    <citation type="submission" date="2022-07" db="EMBL/GenBank/DDBJ databases">
        <title>Phylogenomic reconstructions and comparative analyses of Kickxellomycotina fungi.</title>
        <authorList>
            <person name="Reynolds N.K."/>
            <person name="Stajich J.E."/>
            <person name="Barry K."/>
            <person name="Grigoriev I.V."/>
            <person name="Crous P."/>
            <person name="Smith M.E."/>
        </authorList>
    </citation>
    <scope>NUCLEOTIDE SEQUENCE</scope>
    <source>
        <strain evidence="3">CBS 109367</strain>
    </source>
</reference>
<evidence type="ECO:0000256" key="1">
    <source>
        <dbReference type="SAM" id="MobiDB-lite"/>
    </source>
</evidence>
<dbReference type="AlphaFoldDB" id="A0A9W8GJP1"/>
<accession>A0A9W8GJP1</accession>
<dbReference type="InterPro" id="IPR029044">
    <property type="entry name" value="Nucleotide-diphossugar_trans"/>
</dbReference>
<feature type="region of interest" description="Disordered" evidence="1">
    <location>
        <begin position="991"/>
        <end position="1014"/>
    </location>
</feature>
<feature type="transmembrane region" description="Helical" evidence="2">
    <location>
        <begin position="849"/>
        <end position="869"/>
    </location>
</feature>
<feature type="transmembrane region" description="Helical" evidence="2">
    <location>
        <begin position="876"/>
        <end position="894"/>
    </location>
</feature>
<feature type="transmembrane region" description="Helical" evidence="2">
    <location>
        <begin position="819"/>
        <end position="843"/>
    </location>
</feature>
<evidence type="ECO:0000313" key="3">
    <source>
        <dbReference type="EMBL" id="KAJ2687547.1"/>
    </source>
</evidence>
<feature type="region of interest" description="Disordered" evidence="1">
    <location>
        <begin position="1"/>
        <end position="28"/>
    </location>
</feature>